<dbReference type="Pfam" id="PF12156">
    <property type="entry name" value="ATPase-cat_bd"/>
    <property type="match status" value="1"/>
</dbReference>
<keyword evidence="9" id="KW-1278">Translocase</keyword>
<dbReference type="InterPro" id="IPR059000">
    <property type="entry name" value="ATPase_P-type_domA"/>
</dbReference>
<feature type="transmembrane region" description="Helical" evidence="13">
    <location>
        <begin position="225"/>
        <end position="247"/>
    </location>
</feature>
<dbReference type="GO" id="GO:0016887">
    <property type="term" value="F:ATP hydrolysis activity"/>
    <property type="evidence" value="ECO:0007669"/>
    <property type="project" value="InterPro"/>
</dbReference>
<evidence type="ECO:0000256" key="1">
    <source>
        <dbReference type="ARBA" id="ARBA00004651"/>
    </source>
</evidence>
<name>A0A1M5A7R1_9BACT</name>
<dbReference type="PRINTS" id="PR00119">
    <property type="entry name" value="CATATPASE"/>
</dbReference>
<dbReference type="SUPFAM" id="SSF81653">
    <property type="entry name" value="Calcium ATPase, transduction domain A"/>
    <property type="match status" value="1"/>
</dbReference>
<reference evidence="15 16" key="1">
    <citation type="submission" date="2016-11" db="EMBL/GenBank/DDBJ databases">
        <authorList>
            <person name="Jaros S."/>
            <person name="Januszkiewicz K."/>
            <person name="Wedrychowicz H."/>
        </authorList>
    </citation>
    <scope>NUCLEOTIDE SEQUENCE [LARGE SCALE GENOMIC DNA]</scope>
    <source>
        <strain evidence="15 16">DSM 26897</strain>
    </source>
</reference>
<evidence type="ECO:0000313" key="15">
    <source>
        <dbReference type="EMBL" id="SHF26187.1"/>
    </source>
</evidence>
<dbReference type="InterPro" id="IPR023299">
    <property type="entry name" value="ATPase_P-typ_cyto_dom_N"/>
</dbReference>
<feature type="domain" description="HMA" evidence="14">
    <location>
        <begin position="102"/>
        <end position="168"/>
    </location>
</feature>
<dbReference type="InterPro" id="IPR023214">
    <property type="entry name" value="HAD_sf"/>
</dbReference>
<dbReference type="Gene3D" id="3.40.50.1000">
    <property type="entry name" value="HAD superfamily/HAD-like"/>
    <property type="match status" value="1"/>
</dbReference>
<feature type="transmembrane region" description="Helical" evidence="13">
    <location>
        <begin position="759"/>
        <end position="778"/>
    </location>
</feature>
<dbReference type="Gene3D" id="2.70.150.10">
    <property type="entry name" value="Calcium-transporting ATPase, cytoplasmic transduction domain A"/>
    <property type="match status" value="1"/>
</dbReference>
<evidence type="ECO:0000256" key="7">
    <source>
        <dbReference type="ARBA" id="ARBA00022723"/>
    </source>
</evidence>
<proteinExistence type="inferred from homology"/>
<evidence type="ECO:0000256" key="12">
    <source>
        <dbReference type="ARBA" id="ARBA00023136"/>
    </source>
</evidence>
<dbReference type="InterPro" id="IPR001757">
    <property type="entry name" value="P_typ_ATPase"/>
</dbReference>
<sequence length="816" mass="89230">MEVLTPIPPKKAAPAQPRQATTCYHCGEACDQAIPEDDHFFCCKGCKFVYSLLKENGMCNYYELSNTPGIKVKGRFSSDRFAYLDNEEVVNKLLSFTDGKVSHVNLYLPQMHCASCIWLLENLHAIQPGILQSTTNFGQKEIFIAYDPAQTSLRKVVELLAFVGYEPYITFNDGEQKQPKKITRKQFYKIGIAGFAFSQIMMMSFPEYFASGQISEAYLQRIFSWLNLVLALPVFFYSASDFFVSAYKGLRQNWLNIDAPIALSIVMTFSRSVYEVVSGTGPGYFDSMSGIVFFMLVGRWFQNKTHDAFSFDRDYKSYFPLGVTRMGEDGGEEAISISNIKAGDRILVRHNEMVPADGIIRNGEGSIDYSFVSGENTPVHKRKGELVYAGARQLGGSLELEVVKAVSQSYITQLWNNNEGMGAEKNRDKSFIHPWSRYFTAALFTIAASAGIYWAIVNPANILPAVTAALIVACPCSLLLSATFTFGNMMRIFGKHKMYLKNASVIEGLSRVNHIVFDKTGTLTHTTKAQVKFIGLALGQYENSLVYSVAKQSAHPLSRLLAAYLLDANAKPLPVAGFQELAGKGAEATINGELVRIGSAAFVTGTAMEKKGTGPEVYVSIGGKLKGHFAIANSYREGVKAMVADLEKKGYQLHLLSGDNASEKSNLQQIFGTDTPMHFGQSPQSKLEYIALLQQEPQARVLMLGDGLNDAGALRQSDVGVAVSENTSQFTPASDAILDSANVGKLHQLLSFAKAGKKIVTGSFILSILYNCVGLSFATTANLSPMVAAILMPASSISIIVFTALAAAVAARRRGL</sequence>
<keyword evidence="11" id="KW-0406">Ion transport</keyword>
<dbReference type="OrthoDB" id="614385at2"/>
<dbReference type="PROSITE" id="PS00154">
    <property type="entry name" value="ATPASE_E1_E2"/>
    <property type="match status" value="1"/>
</dbReference>
<dbReference type="Proteomes" id="UP000184368">
    <property type="component" value="Unassembled WGS sequence"/>
</dbReference>
<keyword evidence="10 13" id="KW-1133">Transmembrane helix</keyword>
<feature type="transmembrane region" description="Helical" evidence="13">
    <location>
        <begin position="790"/>
        <end position="811"/>
    </location>
</feature>
<evidence type="ECO:0000256" key="3">
    <source>
        <dbReference type="ARBA" id="ARBA00022448"/>
    </source>
</evidence>
<keyword evidence="5" id="KW-0597">Phosphoprotein</keyword>
<feature type="transmembrane region" description="Helical" evidence="13">
    <location>
        <begin position="187"/>
        <end position="205"/>
    </location>
</feature>
<dbReference type="InterPro" id="IPR008250">
    <property type="entry name" value="ATPase_P-typ_transduc_dom_A_sf"/>
</dbReference>
<dbReference type="Gene3D" id="3.40.1110.10">
    <property type="entry name" value="Calcium-transporting ATPase, cytoplasmic domain N"/>
    <property type="match status" value="1"/>
</dbReference>
<dbReference type="SUPFAM" id="SSF55008">
    <property type="entry name" value="HMA, heavy metal-associated domain"/>
    <property type="match status" value="1"/>
</dbReference>
<dbReference type="PANTHER" id="PTHR43520">
    <property type="entry name" value="ATP7, ISOFORM B"/>
    <property type="match status" value="1"/>
</dbReference>
<evidence type="ECO:0000313" key="16">
    <source>
        <dbReference type="Proteomes" id="UP000184368"/>
    </source>
</evidence>
<dbReference type="InterPro" id="IPR021993">
    <property type="entry name" value="ATPase-cat-bd"/>
</dbReference>
<dbReference type="InterPro" id="IPR006121">
    <property type="entry name" value="HMA_dom"/>
</dbReference>
<evidence type="ECO:0000256" key="2">
    <source>
        <dbReference type="ARBA" id="ARBA00006024"/>
    </source>
</evidence>
<dbReference type="EMBL" id="FQUO01000006">
    <property type="protein sequence ID" value="SHF26187.1"/>
    <property type="molecule type" value="Genomic_DNA"/>
</dbReference>
<keyword evidence="4" id="KW-1003">Cell membrane</keyword>
<dbReference type="InterPro" id="IPR018303">
    <property type="entry name" value="ATPase_P-typ_P_site"/>
</dbReference>
<dbReference type="AlphaFoldDB" id="A0A1M5A7R1"/>
<dbReference type="GO" id="GO:0005524">
    <property type="term" value="F:ATP binding"/>
    <property type="evidence" value="ECO:0007669"/>
    <property type="project" value="InterPro"/>
</dbReference>
<dbReference type="STRING" id="1302690.BUE76_09285"/>
<evidence type="ECO:0000256" key="13">
    <source>
        <dbReference type="SAM" id="Phobius"/>
    </source>
</evidence>
<feature type="transmembrane region" description="Helical" evidence="13">
    <location>
        <begin position="462"/>
        <end position="487"/>
    </location>
</feature>
<evidence type="ECO:0000256" key="5">
    <source>
        <dbReference type="ARBA" id="ARBA00022553"/>
    </source>
</evidence>
<keyword evidence="8" id="KW-0460">Magnesium</keyword>
<dbReference type="PANTHER" id="PTHR43520:SF5">
    <property type="entry name" value="CATION-TRANSPORTING P-TYPE ATPASE-RELATED"/>
    <property type="match status" value="1"/>
</dbReference>
<accession>A0A1M5A7R1</accession>
<keyword evidence="3" id="KW-0813">Transport</keyword>
<evidence type="ECO:0000256" key="10">
    <source>
        <dbReference type="ARBA" id="ARBA00022989"/>
    </source>
</evidence>
<comment type="similarity">
    <text evidence="2">Belongs to the cation transport ATPase (P-type) (TC 3.A.3) family. Type IB subfamily.</text>
</comment>
<dbReference type="InterPro" id="IPR036163">
    <property type="entry name" value="HMA_dom_sf"/>
</dbReference>
<keyword evidence="16" id="KW-1185">Reference proteome</keyword>
<dbReference type="NCBIfam" id="TIGR01494">
    <property type="entry name" value="ATPase_P-type"/>
    <property type="match status" value="1"/>
</dbReference>
<keyword evidence="6 13" id="KW-0812">Transmembrane</keyword>
<feature type="transmembrane region" description="Helical" evidence="13">
    <location>
        <begin position="435"/>
        <end position="456"/>
    </location>
</feature>
<evidence type="ECO:0000259" key="14">
    <source>
        <dbReference type="PROSITE" id="PS50846"/>
    </source>
</evidence>
<gene>
    <name evidence="15" type="ORF">SAMN05444008_106147</name>
</gene>
<dbReference type="Pfam" id="PF00702">
    <property type="entry name" value="Hydrolase"/>
    <property type="match status" value="1"/>
</dbReference>
<dbReference type="GO" id="GO:0055070">
    <property type="term" value="P:copper ion homeostasis"/>
    <property type="evidence" value="ECO:0007669"/>
    <property type="project" value="TreeGrafter"/>
</dbReference>
<evidence type="ECO:0000256" key="9">
    <source>
        <dbReference type="ARBA" id="ARBA00022967"/>
    </source>
</evidence>
<dbReference type="SUPFAM" id="SSF56784">
    <property type="entry name" value="HAD-like"/>
    <property type="match status" value="1"/>
</dbReference>
<evidence type="ECO:0000256" key="11">
    <source>
        <dbReference type="ARBA" id="ARBA00023065"/>
    </source>
</evidence>
<comment type="subcellular location">
    <subcellularLocation>
        <location evidence="1">Cell membrane</location>
        <topology evidence="1">Multi-pass membrane protein</topology>
    </subcellularLocation>
</comment>
<dbReference type="CDD" id="cd00371">
    <property type="entry name" value="HMA"/>
    <property type="match status" value="1"/>
</dbReference>
<evidence type="ECO:0000256" key="4">
    <source>
        <dbReference type="ARBA" id="ARBA00022475"/>
    </source>
</evidence>
<dbReference type="RefSeq" id="WP_083596468.1">
    <property type="nucleotide sequence ID" value="NZ_FQUO01000006.1"/>
</dbReference>
<dbReference type="PROSITE" id="PS50846">
    <property type="entry name" value="HMA_2"/>
    <property type="match status" value="1"/>
</dbReference>
<dbReference type="GO" id="GO:0005507">
    <property type="term" value="F:copper ion binding"/>
    <property type="evidence" value="ECO:0007669"/>
    <property type="project" value="TreeGrafter"/>
</dbReference>
<evidence type="ECO:0000256" key="6">
    <source>
        <dbReference type="ARBA" id="ARBA00022692"/>
    </source>
</evidence>
<organism evidence="15 16">
    <name type="scientific">Cnuella takakiae</name>
    <dbReference type="NCBI Taxonomy" id="1302690"/>
    <lineage>
        <taxon>Bacteria</taxon>
        <taxon>Pseudomonadati</taxon>
        <taxon>Bacteroidota</taxon>
        <taxon>Chitinophagia</taxon>
        <taxon>Chitinophagales</taxon>
        <taxon>Chitinophagaceae</taxon>
        <taxon>Cnuella</taxon>
    </lineage>
</organism>
<dbReference type="InterPro" id="IPR036412">
    <property type="entry name" value="HAD-like_sf"/>
</dbReference>
<keyword evidence="7" id="KW-0479">Metal-binding</keyword>
<keyword evidence="12 13" id="KW-0472">Membrane</keyword>
<dbReference type="GO" id="GO:0005886">
    <property type="term" value="C:plasma membrane"/>
    <property type="evidence" value="ECO:0007669"/>
    <property type="project" value="UniProtKB-SubCell"/>
</dbReference>
<protein>
    <submittedName>
        <fullName evidence="15">Cu+-exporting ATPase</fullName>
    </submittedName>
</protein>
<dbReference type="Gene3D" id="3.30.70.100">
    <property type="match status" value="1"/>
</dbReference>
<dbReference type="GO" id="GO:0043682">
    <property type="term" value="F:P-type divalent copper transporter activity"/>
    <property type="evidence" value="ECO:0007669"/>
    <property type="project" value="TreeGrafter"/>
</dbReference>
<dbReference type="Pfam" id="PF00122">
    <property type="entry name" value="E1-E2_ATPase"/>
    <property type="match status" value="1"/>
</dbReference>
<evidence type="ECO:0000256" key="8">
    <source>
        <dbReference type="ARBA" id="ARBA00022842"/>
    </source>
</evidence>